<dbReference type="Pfam" id="PF01226">
    <property type="entry name" value="Form_Nir_trans"/>
    <property type="match status" value="1"/>
</dbReference>
<proteinExistence type="inferred from homology"/>
<feature type="transmembrane region" description="Helical" evidence="6">
    <location>
        <begin position="112"/>
        <end position="133"/>
    </location>
</feature>
<gene>
    <name evidence="7" type="ORF">NP165_14565</name>
</gene>
<dbReference type="InterPro" id="IPR024002">
    <property type="entry name" value="For/NO2_transpt_CS"/>
</dbReference>
<dbReference type="RefSeq" id="WP_257086453.1">
    <property type="nucleotide sequence ID" value="NZ_CP102097.1"/>
</dbReference>
<keyword evidence="8" id="KW-1185">Reference proteome</keyword>
<evidence type="ECO:0000256" key="4">
    <source>
        <dbReference type="ARBA" id="ARBA00023136"/>
    </source>
</evidence>
<feature type="transmembrane region" description="Helical" evidence="6">
    <location>
        <begin position="236"/>
        <end position="265"/>
    </location>
</feature>
<dbReference type="NCBIfam" id="TIGR00790">
    <property type="entry name" value="fnt"/>
    <property type="match status" value="1"/>
</dbReference>
<feature type="transmembrane region" description="Helical" evidence="6">
    <location>
        <begin position="194"/>
        <end position="216"/>
    </location>
</feature>
<accession>A0ABY5LKY7</accession>
<feature type="transmembrane region" description="Helical" evidence="6">
    <location>
        <begin position="163"/>
        <end position="182"/>
    </location>
</feature>
<protein>
    <submittedName>
        <fullName evidence="7">Formate/nitrite transporter family protein</fullName>
    </submittedName>
</protein>
<evidence type="ECO:0000256" key="2">
    <source>
        <dbReference type="ARBA" id="ARBA00022692"/>
    </source>
</evidence>
<dbReference type="InterPro" id="IPR023271">
    <property type="entry name" value="Aquaporin-like"/>
</dbReference>
<evidence type="ECO:0000313" key="7">
    <source>
        <dbReference type="EMBL" id="UUM32784.1"/>
    </source>
</evidence>
<keyword evidence="4 6" id="KW-0472">Membrane</keyword>
<evidence type="ECO:0000256" key="3">
    <source>
        <dbReference type="ARBA" id="ARBA00022989"/>
    </source>
</evidence>
<comment type="similarity">
    <text evidence="5">Belongs to the FNT transporter (TC 1.A.16) family.</text>
</comment>
<dbReference type="InterPro" id="IPR000292">
    <property type="entry name" value="For/NO2_transpt"/>
</dbReference>
<organism evidence="7 8">
    <name type="scientific">Vibrio japonicus</name>
    <dbReference type="NCBI Taxonomy" id="1824638"/>
    <lineage>
        <taxon>Bacteria</taxon>
        <taxon>Pseudomonadati</taxon>
        <taxon>Pseudomonadota</taxon>
        <taxon>Gammaproteobacteria</taxon>
        <taxon>Vibrionales</taxon>
        <taxon>Vibrionaceae</taxon>
        <taxon>Vibrio</taxon>
    </lineage>
</organism>
<reference evidence="7" key="1">
    <citation type="submission" date="2022-07" db="EMBL/GenBank/DDBJ databases">
        <title>Complete genome of Vibrio japonicus strain JCM 31412T and phylogenomic assessment of the Nereis clade of the genus Vibrio.</title>
        <authorList>
            <person name="Shlafstein M.D."/>
            <person name="Emsley S.A."/>
            <person name="Ushijima B."/>
            <person name="Videau P."/>
            <person name="Saw J.H."/>
        </authorList>
    </citation>
    <scope>NUCLEOTIDE SEQUENCE</scope>
    <source>
        <strain evidence="7">JCM 31412</strain>
    </source>
</reference>
<evidence type="ECO:0000256" key="5">
    <source>
        <dbReference type="ARBA" id="ARBA00049660"/>
    </source>
</evidence>
<comment type="subcellular location">
    <subcellularLocation>
        <location evidence="1">Membrane</location>
        <topology evidence="1">Multi-pass membrane protein</topology>
    </subcellularLocation>
</comment>
<evidence type="ECO:0000256" key="1">
    <source>
        <dbReference type="ARBA" id="ARBA00004141"/>
    </source>
</evidence>
<dbReference type="EMBL" id="CP102097">
    <property type="protein sequence ID" value="UUM32784.1"/>
    <property type="molecule type" value="Genomic_DNA"/>
</dbReference>
<dbReference type="PANTHER" id="PTHR30520:SF6">
    <property type="entry name" value="FORMATE_NITRATE FAMILY TRANSPORTER (EUROFUNG)"/>
    <property type="match status" value="1"/>
</dbReference>
<evidence type="ECO:0000256" key="6">
    <source>
        <dbReference type="SAM" id="Phobius"/>
    </source>
</evidence>
<keyword evidence="3 6" id="KW-1133">Transmembrane helix</keyword>
<dbReference type="Gene3D" id="1.20.1080.10">
    <property type="entry name" value="Glycerol uptake facilitator protein"/>
    <property type="match status" value="1"/>
</dbReference>
<evidence type="ECO:0000313" key="8">
    <source>
        <dbReference type="Proteomes" id="UP001058602"/>
    </source>
</evidence>
<feature type="transmembrane region" description="Helical" evidence="6">
    <location>
        <begin position="74"/>
        <end position="100"/>
    </location>
</feature>
<sequence>MADIYGFDSFSPKQIAEKVDSIGVTKARLPLLSMVMLGILAGAFIGLGGMYFTLVKSDASLGFATQQVLGGLTFSLGLILVIVAGAELFTGNNLLAMAWADKKITTGELLKNWVVVCLSNFVGAVGVAALVFLSGHPEMNQGAIALTYAKIAAAKCDMPFWTAFFRGVLCNVLVCMAVWMALAGRSVVDKAVAIVFPISAFVAAGFEHSIANMYFIPLAMMLQSSGTVEVANAVGVLGFLGNLVPVILGNLVGGSVFVGLVYHIIYLRGHSDNPS</sequence>
<name>A0ABY5LKY7_9VIBR</name>
<feature type="transmembrane region" description="Helical" evidence="6">
    <location>
        <begin position="31"/>
        <end position="54"/>
    </location>
</feature>
<dbReference type="Proteomes" id="UP001058602">
    <property type="component" value="Chromosome 2"/>
</dbReference>
<dbReference type="PANTHER" id="PTHR30520">
    <property type="entry name" value="FORMATE TRANSPORTER-RELATED"/>
    <property type="match status" value="1"/>
</dbReference>
<keyword evidence="2 6" id="KW-0812">Transmembrane</keyword>
<dbReference type="PROSITE" id="PS01005">
    <property type="entry name" value="FORMATE_NITRITE_TP_1"/>
    <property type="match status" value="1"/>
</dbReference>